<dbReference type="EMBL" id="FOHX01000003">
    <property type="protein sequence ID" value="SET47435.1"/>
    <property type="molecule type" value="Genomic_DNA"/>
</dbReference>
<keyword evidence="2" id="KW-1185">Reference proteome</keyword>
<sequence>MALSDYTPEAIEKILDSAVDMAIACDDGDHDGAQAATNKAIILARNLRNRSR</sequence>
<name>A0A1I0ERJ7_9ACTN</name>
<reference evidence="1 2" key="1">
    <citation type="submission" date="2016-10" db="EMBL/GenBank/DDBJ databases">
        <authorList>
            <person name="de Groot N.N."/>
        </authorList>
    </citation>
    <scope>NUCLEOTIDE SEQUENCE [LARGE SCALE GENOMIC DNA]</scope>
    <source>
        <strain evidence="1 2">CGMCC 4.5598</strain>
    </source>
</reference>
<evidence type="ECO:0000313" key="2">
    <source>
        <dbReference type="Proteomes" id="UP000199361"/>
    </source>
</evidence>
<protein>
    <recommendedName>
        <fullName evidence="3">HEPN domain-containing protein</fullName>
    </recommendedName>
</protein>
<dbReference type="Proteomes" id="UP000199361">
    <property type="component" value="Unassembled WGS sequence"/>
</dbReference>
<dbReference type="AlphaFoldDB" id="A0A1I0ERJ7"/>
<proteinExistence type="predicted"/>
<evidence type="ECO:0000313" key="1">
    <source>
        <dbReference type="EMBL" id="SET47435.1"/>
    </source>
</evidence>
<accession>A0A1I0ERJ7</accession>
<evidence type="ECO:0008006" key="3">
    <source>
        <dbReference type="Google" id="ProtNLM"/>
    </source>
</evidence>
<dbReference type="STRING" id="568860.SAMN05421811_103152"/>
<organism evidence="1 2">
    <name type="scientific">Nonomuraea wenchangensis</name>
    <dbReference type="NCBI Taxonomy" id="568860"/>
    <lineage>
        <taxon>Bacteria</taxon>
        <taxon>Bacillati</taxon>
        <taxon>Actinomycetota</taxon>
        <taxon>Actinomycetes</taxon>
        <taxon>Streptosporangiales</taxon>
        <taxon>Streptosporangiaceae</taxon>
        <taxon>Nonomuraea</taxon>
    </lineage>
</organism>
<gene>
    <name evidence="1" type="ORF">SAMN05421811_103152</name>
</gene>